<comment type="caution">
    <text evidence="1">The sequence shown here is derived from an EMBL/GenBank/DDBJ whole genome shotgun (WGS) entry which is preliminary data.</text>
</comment>
<evidence type="ECO:0000313" key="1">
    <source>
        <dbReference type="EMBL" id="PPQ69085.1"/>
    </source>
</evidence>
<reference evidence="1 2" key="1">
    <citation type="journal article" date="2018" name="Evol. Lett.">
        <title>Horizontal gene cluster transfer increased hallucinogenic mushroom diversity.</title>
        <authorList>
            <person name="Reynolds H.T."/>
            <person name="Vijayakumar V."/>
            <person name="Gluck-Thaler E."/>
            <person name="Korotkin H.B."/>
            <person name="Matheny P.B."/>
            <person name="Slot J.C."/>
        </authorList>
    </citation>
    <scope>NUCLEOTIDE SEQUENCE [LARGE SCALE GENOMIC DNA]</scope>
    <source>
        <strain evidence="1 2">SRW20</strain>
    </source>
</reference>
<name>A0A409VS25_9AGAR</name>
<dbReference type="InParanoid" id="A0A409VS25"/>
<accession>A0A409VS25</accession>
<dbReference type="AlphaFoldDB" id="A0A409VS25"/>
<protein>
    <submittedName>
        <fullName evidence="1">Uncharacterized protein</fullName>
    </submittedName>
</protein>
<sequence>MPTYYCLCANAYANVRKLTLLVRKAFSFPVQLGSGVMDTSSNSVTLRQTGPPTIFRPAVGAPKLKTDWTMRVIRSRYYSYPPPSFNTVDLSYSLQEKAAGPWSNPTTASKIVLHLTDPESTPPAIGASIGLAYTSDCLRPNKANLTRTILSDLRKFIQYHGAASASFVMPELSNIIKVSRDLTKLLDGGEAAPPNPTQQMWISRSQLPRVLNIYRIGYDPDQARLAGETSSMKAPTLPSEPHSKLCYGGVLMITRIEKEDHEKRCWS</sequence>
<organism evidence="1 2">
    <name type="scientific">Gymnopilus dilepis</name>
    <dbReference type="NCBI Taxonomy" id="231916"/>
    <lineage>
        <taxon>Eukaryota</taxon>
        <taxon>Fungi</taxon>
        <taxon>Dikarya</taxon>
        <taxon>Basidiomycota</taxon>
        <taxon>Agaricomycotina</taxon>
        <taxon>Agaricomycetes</taxon>
        <taxon>Agaricomycetidae</taxon>
        <taxon>Agaricales</taxon>
        <taxon>Agaricineae</taxon>
        <taxon>Hymenogastraceae</taxon>
        <taxon>Gymnopilus</taxon>
    </lineage>
</organism>
<keyword evidence="2" id="KW-1185">Reference proteome</keyword>
<dbReference type="Proteomes" id="UP000284706">
    <property type="component" value="Unassembled WGS sequence"/>
</dbReference>
<dbReference type="EMBL" id="NHYE01005581">
    <property type="protein sequence ID" value="PPQ69085.1"/>
    <property type="molecule type" value="Genomic_DNA"/>
</dbReference>
<evidence type="ECO:0000313" key="2">
    <source>
        <dbReference type="Proteomes" id="UP000284706"/>
    </source>
</evidence>
<gene>
    <name evidence="1" type="ORF">CVT26_003560</name>
</gene>
<proteinExistence type="predicted"/>